<dbReference type="InterPro" id="IPR003399">
    <property type="entry name" value="Mce/MlaD"/>
</dbReference>
<feature type="compositionally biased region" description="Basic and acidic residues" evidence="1">
    <location>
        <begin position="306"/>
        <end position="332"/>
    </location>
</feature>
<feature type="domain" description="Mce/MlaD" evidence="2">
    <location>
        <begin position="35"/>
        <end position="108"/>
    </location>
</feature>
<feature type="region of interest" description="Disordered" evidence="1">
    <location>
        <begin position="306"/>
        <end position="338"/>
    </location>
</feature>
<reference evidence="3 4" key="1">
    <citation type="submission" date="2020-09" db="EMBL/GenBank/DDBJ databases">
        <authorList>
            <person name="Kim M.K."/>
        </authorList>
    </citation>
    <scope>NUCLEOTIDE SEQUENCE [LARGE SCALE GENOMIC DNA]</scope>
    <source>
        <strain evidence="3 4">BT189</strain>
    </source>
</reference>
<organism evidence="3 4">
    <name type="scientific">Hymenobacter armeniacus</name>
    <dbReference type="NCBI Taxonomy" id="2771358"/>
    <lineage>
        <taxon>Bacteria</taxon>
        <taxon>Pseudomonadati</taxon>
        <taxon>Bacteroidota</taxon>
        <taxon>Cytophagia</taxon>
        <taxon>Cytophagales</taxon>
        <taxon>Hymenobacteraceae</taxon>
        <taxon>Hymenobacter</taxon>
    </lineage>
</organism>
<evidence type="ECO:0000313" key="3">
    <source>
        <dbReference type="EMBL" id="MBD2724221.1"/>
    </source>
</evidence>
<comment type="caution">
    <text evidence="3">The sequence shown here is derived from an EMBL/GenBank/DDBJ whole genome shotgun (WGS) entry which is preliminary data.</text>
</comment>
<dbReference type="PANTHER" id="PTHR33371:SF4">
    <property type="entry name" value="INTERMEMBRANE PHOSPHOLIPID TRANSPORT SYSTEM BINDING PROTEIN MLAD"/>
    <property type="match status" value="1"/>
</dbReference>
<dbReference type="InterPro" id="IPR052336">
    <property type="entry name" value="MlaD_Phospholipid_Transporter"/>
</dbReference>
<evidence type="ECO:0000313" key="4">
    <source>
        <dbReference type="Proteomes" id="UP000606003"/>
    </source>
</evidence>
<evidence type="ECO:0000256" key="1">
    <source>
        <dbReference type="SAM" id="MobiDB-lite"/>
    </source>
</evidence>
<keyword evidence="4" id="KW-1185">Reference proteome</keyword>
<dbReference type="PANTHER" id="PTHR33371">
    <property type="entry name" value="INTERMEMBRANE PHOSPHOLIPID TRANSPORT SYSTEM BINDING PROTEIN MLAD-RELATED"/>
    <property type="match status" value="1"/>
</dbReference>
<sequence>MSKEIKVALLTIVAVVALVFGYNFLRGSNLLSNDRTYYASYPNAEGLNVGAVVLLNGIKVGQVKNLELMPERGNIVRATLELVKGVTVGDSTTAGLSGSLLGSKTITLFLGKNSKEFSGGEELRTKSAVSSIDAFQAKALPVLDTVGATLSHINGFLNKDAQTNIQSTLRGARASTEALQALIVANQANINLITRNLAQMSTALNKTTGKLDKIAVNFSQLSDSLKTAPVGPALRRLNATLADAQTTVQSLNTALNDQSGSMGKLLHDSTLYNNLAATTASSNELLTDLKANPKRYVHFSVFGGGKEKSKVETTKKPDGSTTTEVKEVKKADATPAIK</sequence>
<dbReference type="Proteomes" id="UP000606003">
    <property type="component" value="Unassembled WGS sequence"/>
</dbReference>
<dbReference type="Pfam" id="PF02470">
    <property type="entry name" value="MlaD"/>
    <property type="match status" value="1"/>
</dbReference>
<name>A0ABR8JW80_9BACT</name>
<dbReference type="RefSeq" id="WP_190927777.1">
    <property type="nucleotide sequence ID" value="NZ_JACXAC010000006.1"/>
</dbReference>
<accession>A0ABR8JW80</accession>
<evidence type="ECO:0000259" key="2">
    <source>
        <dbReference type="Pfam" id="PF02470"/>
    </source>
</evidence>
<gene>
    <name evidence="3" type="ORF">IC234_18990</name>
</gene>
<protein>
    <submittedName>
        <fullName evidence="3">MCE family protein</fullName>
    </submittedName>
</protein>
<proteinExistence type="predicted"/>
<dbReference type="EMBL" id="JACXAC010000006">
    <property type="protein sequence ID" value="MBD2724221.1"/>
    <property type="molecule type" value="Genomic_DNA"/>
</dbReference>